<dbReference type="Pfam" id="PF02361">
    <property type="entry name" value="CbiQ"/>
    <property type="match status" value="1"/>
</dbReference>
<dbReference type="CDD" id="cd16914">
    <property type="entry name" value="EcfT"/>
    <property type="match status" value="1"/>
</dbReference>
<dbReference type="Proteomes" id="UP000187651">
    <property type="component" value="Unassembled WGS sequence"/>
</dbReference>
<feature type="transmembrane region" description="Helical" evidence="6">
    <location>
        <begin position="12"/>
        <end position="43"/>
    </location>
</feature>
<evidence type="ECO:0000256" key="1">
    <source>
        <dbReference type="ARBA" id="ARBA00004141"/>
    </source>
</evidence>
<feature type="transmembrane region" description="Helical" evidence="6">
    <location>
        <begin position="49"/>
        <end position="67"/>
    </location>
</feature>
<dbReference type="GO" id="GO:0005886">
    <property type="term" value="C:plasma membrane"/>
    <property type="evidence" value="ECO:0007669"/>
    <property type="project" value="UniProtKB-ARBA"/>
</dbReference>
<keyword evidence="2" id="KW-1003">Cell membrane</keyword>
<reference evidence="8" key="1">
    <citation type="submission" date="2016-10" db="EMBL/GenBank/DDBJ databases">
        <authorList>
            <person name="Varghese N."/>
            <person name="Submissions S."/>
        </authorList>
    </citation>
    <scope>NUCLEOTIDE SEQUENCE [LARGE SCALE GENOMIC DNA]</scope>
    <source>
        <strain evidence="8">M83</strain>
    </source>
</reference>
<evidence type="ECO:0000256" key="6">
    <source>
        <dbReference type="SAM" id="Phobius"/>
    </source>
</evidence>
<evidence type="ECO:0000256" key="5">
    <source>
        <dbReference type="ARBA" id="ARBA00023136"/>
    </source>
</evidence>
<evidence type="ECO:0000256" key="4">
    <source>
        <dbReference type="ARBA" id="ARBA00022989"/>
    </source>
</evidence>
<dbReference type="PANTHER" id="PTHR34857:SF2">
    <property type="entry name" value="SLL0384 PROTEIN"/>
    <property type="match status" value="1"/>
</dbReference>
<protein>
    <submittedName>
        <fullName evidence="7">Energy-coupling factor transport system permease protein</fullName>
    </submittedName>
</protein>
<gene>
    <name evidence="7" type="ORF">SAMN05216544_1929</name>
</gene>
<dbReference type="AlphaFoldDB" id="A0A1G9YV46"/>
<dbReference type="RefSeq" id="WP_074521951.1">
    <property type="nucleotide sequence ID" value="NZ_FNHZ01000006.1"/>
</dbReference>
<name>A0A1G9YV46_9FIRM</name>
<dbReference type="EMBL" id="FNHZ01000006">
    <property type="protein sequence ID" value="SDN12411.1"/>
    <property type="molecule type" value="Genomic_DNA"/>
</dbReference>
<dbReference type="OrthoDB" id="3730291at2"/>
<sequence>MIRIDPRTKMILIAITLLFSMLIPTGIYTCLWILLIAILGILLGRWQKTVRTVIVFAVLWFISLYFLSLFSGTAYISLMVWLGLVFKCYPCCMMAGVVIGTTQMGEFMAAMSKWRIPRSVVIPLAIIFRYIPTLKEDWSHIRDAMAFRGISFSPLCFLKNPGTVIDALYLPVLVTACKSADELSSSAITRGIENPGKRTSRLHIKFGMADGVLLLVFLLAFVCILAINKGGSV</sequence>
<evidence type="ECO:0000313" key="7">
    <source>
        <dbReference type="EMBL" id="SDN12411.1"/>
    </source>
</evidence>
<feature type="transmembrane region" description="Helical" evidence="6">
    <location>
        <begin position="206"/>
        <end position="227"/>
    </location>
</feature>
<proteinExistence type="predicted"/>
<keyword evidence="3 6" id="KW-0812">Transmembrane</keyword>
<dbReference type="PANTHER" id="PTHR34857">
    <property type="entry name" value="SLL0384 PROTEIN"/>
    <property type="match status" value="1"/>
</dbReference>
<evidence type="ECO:0000256" key="2">
    <source>
        <dbReference type="ARBA" id="ARBA00022475"/>
    </source>
</evidence>
<accession>A0A1G9YV46</accession>
<feature type="transmembrane region" description="Helical" evidence="6">
    <location>
        <begin position="79"/>
        <end position="102"/>
    </location>
</feature>
<keyword evidence="8" id="KW-1185">Reference proteome</keyword>
<evidence type="ECO:0000256" key="3">
    <source>
        <dbReference type="ARBA" id="ARBA00022692"/>
    </source>
</evidence>
<dbReference type="InterPro" id="IPR051611">
    <property type="entry name" value="ECF_transporter_component"/>
</dbReference>
<comment type="subcellular location">
    <subcellularLocation>
        <location evidence="1">Membrane</location>
        <topology evidence="1">Multi-pass membrane protein</topology>
    </subcellularLocation>
</comment>
<organism evidence="7 8">
    <name type="scientific">Lachnospira pectinoschiza</name>
    <dbReference type="NCBI Taxonomy" id="28052"/>
    <lineage>
        <taxon>Bacteria</taxon>
        <taxon>Bacillati</taxon>
        <taxon>Bacillota</taxon>
        <taxon>Clostridia</taxon>
        <taxon>Lachnospirales</taxon>
        <taxon>Lachnospiraceae</taxon>
        <taxon>Lachnospira</taxon>
    </lineage>
</organism>
<keyword evidence="4 6" id="KW-1133">Transmembrane helix</keyword>
<dbReference type="InterPro" id="IPR003339">
    <property type="entry name" value="ABC/ECF_trnsptr_transmembrane"/>
</dbReference>
<evidence type="ECO:0000313" key="8">
    <source>
        <dbReference type="Proteomes" id="UP000187651"/>
    </source>
</evidence>
<keyword evidence="5 6" id="KW-0472">Membrane</keyword>